<dbReference type="AlphaFoldDB" id="A0ABD5N7Y8"/>
<keyword evidence="2" id="KW-1185">Reference proteome</keyword>
<name>A0ABD5N7Y8_9EURY</name>
<dbReference type="EMBL" id="JBHRWN010000001">
    <property type="protein sequence ID" value="MFC3476102.1"/>
    <property type="molecule type" value="Genomic_DNA"/>
</dbReference>
<gene>
    <name evidence="1" type="ORF">ACFOKC_00030</name>
</gene>
<protein>
    <submittedName>
        <fullName evidence="1">Uncharacterized protein</fullName>
    </submittedName>
</protein>
<accession>A0ABD5N7Y8</accession>
<evidence type="ECO:0000313" key="1">
    <source>
        <dbReference type="EMBL" id="MFC3476102.1"/>
    </source>
</evidence>
<dbReference type="GeneID" id="69119290"/>
<evidence type="ECO:0000313" key="2">
    <source>
        <dbReference type="Proteomes" id="UP001595660"/>
    </source>
</evidence>
<comment type="caution">
    <text evidence="1">The sequence shown here is derived from an EMBL/GenBank/DDBJ whole genome shotgun (WGS) entry which is preliminary data.</text>
</comment>
<dbReference type="RefSeq" id="WP_232572698.1">
    <property type="nucleotide sequence ID" value="NZ_CP089467.1"/>
</dbReference>
<dbReference type="Proteomes" id="UP001595660">
    <property type="component" value="Unassembled WGS sequence"/>
</dbReference>
<organism evidence="1 2">
    <name type="scientific">Halobacterium litoreum</name>
    <dbReference type="NCBI Taxonomy" id="2039234"/>
    <lineage>
        <taxon>Archaea</taxon>
        <taxon>Methanobacteriati</taxon>
        <taxon>Methanobacteriota</taxon>
        <taxon>Stenosarchaea group</taxon>
        <taxon>Halobacteria</taxon>
        <taxon>Halobacteriales</taxon>
        <taxon>Halobacteriaceae</taxon>
        <taxon>Halobacterium</taxon>
    </lineage>
</organism>
<sequence>MTGTNQSDDGKSSIGAKIPTANKTALEDIAWAEDEKEDRVFVSDHVRGSIELFLAVRKATGNIPEDARDDVEHIDADEVLARHGLAVVREGERREVEA</sequence>
<proteinExistence type="predicted"/>
<reference evidence="1 2" key="1">
    <citation type="journal article" date="2019" name="Int. J. Syst. Evol. Microbiol.">
        <title>The Global Catalogue of Microorganisms (GCM) 10K type strain sequencing project: providing services to taxonomists for standard genome sequencing and annotation.</title>
        <authorList>
            <consortium name="The Broad Institute Genomics Platform"/>
            <consortium name="The Broad Institute Genome Sequencing Center for Infectious Disease"/>
            <person name="Wu L."/>
            <person name="Ma J."/>
        </authorList>
    </citation>
    <scope>NUCLEOTIDE SEQUENCE [LARGE SCALE GENOMIC DNA]</scope>
    <source>
        <strain evidence="1 2">CGMCC 1.12562</strain>
    </source>
</reference>